<keyword evidence="9" id="KW-0966">Cell projection</keyword>
<dbReference type="SUPFAM" id="SSF64518">
    <property type="entry name" value="Phase 1 flagellin"/>
    <property type="match status" value="1"/>
</dbReference>
<dbReference type="GO" id="GO:0044780">
    <property type="term" value="P:bacterial-type flagellum assembly"/>
    <property type="evidence" value="ECO:0007669"/>
    <property type="project" value="InterPro"/>
</dbReference>
<dbReference type="NCBIfam" id="TIGR02492">
    <property type="entry name" value="flgK_ends"/>
    <property type="match status" value="1"/>
</dbReference>
<feature type="domain" description="Flagellar basal-body/hook protein C-terminal" evidence="7">
    <location>
        <begin position="413"/>
        <end position="451"/>
    </location>
</feature>
<dbReference type="InterPro" id="IPR053927">
    <property type="entry name" value="FlgK_helical"/>
</dbReference>
<evidence type="ECO:0000313" key="10">
    <source>
        <dbReference type="Proteomes" id="UP000216339"/>
    </source>
</evidence>
<dbReference type="EMBL" id="MQWD01000001">
    <property type="protein sequence ID" value="PAP75782.1"/>
    <property type="molecule type" value="Genomic_DNA"/>
</dbReference>
<keyword evidence="9" id="KW-0282">Flagellum</keyword>
<dbReference type="Pfam" id="PF22638">
    <property type="entry name" value="FlgK_D1"/>
    <property type="match status" value="1"/>
</dbReference>
<dbReference type="Proteomes" id="UP000216339">
    <property type="component" value="Unassembled WGS sequence"/>
</dbReference>
<keyword evidence="5" id="KW-0964">Secreted</keyword>
<keyword evidence="10" id="KW-1185">Reference proteome</keyword>
<evidence type="ECO:0000256" key="2">
    <source>
        <dbReference type="ARBA" id="ARBA00004613"/>
    </source>
</evidence>
<dbReference type="InterPro" id="IPR002371">
    <property type="entry name" value="FlgK"/>
</dbReference>
<reference evidence="9 10" key="1">
    <citation type="submission" date="2016-11" db="EMBL/GenBank/DDBJ databases">
        <title>Study of marine rhodopsin-containing bacteria.</title>
        <authorList>
            <person name="Yoshizawa S."/>
            <person name="Kumagai Y."/>
            <person name="Kogure K."/>
        </authorList>
    </citation>
    <scope>NUCLEOTIDE SEQUENCE [LARGE SCALE GENOMIC DNA]</scope>
    <source>
        <strain evidence="9 10">SAORIC-28</strain>
    </source>
</reference>
<comment type="subcellular location">
    <subcellularLocation>
        <location evidence="1">Bacterial flagellum</location>
    </subcellularLocation>
    <subcellularLocation>
        <location evidence="2">Secreted</location>
    </subcellularLocation>
</comment>
<accession>A0A271IX63</accession>
<dbReference type="PANTHER" id="PTHR30033">
    <property type="entry name" value="FLAGELLAR HOOK-ASSOCIATED PROTEIN 1"/>
    <property type="match status" value="1"/>
</dbReference>
<dbReference type="Pfam" id="PF06429">
    <property type="entry name" value="Flg_bbr_C"/>
    <property type="match status" value="1"/>
</dbReference>
<evidence type="ECO:0000256" key="4">
    <source>
        <dbReference type="ARBA" id="ARBA00016244"/>
    </source>
</evidence>
<evidence type="ECO:0000256" key="6">
    <source>
        <dbReference type="ARBA" id="ARBA00023143"/>
    </source>
</evidence>
<keyword evidence="6" id="KW-0975">Bacterial flagellum</keyword>
<dbReference type="GO" id="GO:0009424">
    <property type="term" value="C:bacterial-type flagellum hook"/>
    <property type="evidence" value="ECO:0007669"/>
    <property type="project" value="InterPro"/>
</dbReference>
<comment type="caution">
    <text evidence="9">The sequence shown here is derived from an EMBL/GenBank/DDBJ whole genome shotgun (WGS) entry which is preliminary data.</text>
</comment>
<evidence type="ECO:0000259" key="7">
    <source>
        <dbReference type="Pfam" id="PF06429"/>
    </source>
</evidence>
<dbReference type="InterPro" id="IPR010930">
    <property type="entry name" value="Flg_bb/hook_C_dom"/>
</dbReference>
<evidence type="ECO:0000256" key="5">
    <source>
        <dbReference type="ARBA" id="ARBA00022525"/>
    </source>
</evidence>
<keyword evidence="9" id="KW-0969">Cilium</keyword>
<name>A0A271IX63_9BACT</name>
<evidence type="ECO:0000313" key="9">
    <source>
        <dbReference type="EMBL" id="PAP75782.1"/>
    </source>
</evidence>
<evidence type="ECO:0000259" key="8">
    <source>
        <dbReference type="Pfam" id="PF22638"/>
    </source>
</evidence>
<dbReference type="RefSeq" id="WP_095509426.1">
    <property type="nucleotide sequence ID" value="NZ_MQWD01000001.1"/>
</dbReference>
<feature type="domain" description="Flagellar hook-associated protein FlgK helical" evidence="8">
    <location>
        <begin position="106"/>
        <end position="329"/>
    </location>
</feature>
<gene>
    <name evidence="9" type="ORF">BSZ37_04665</name>
</gene>
<evidence type="ECO:0000256" key="3">
    <source>
        <dbReference type="ARBA" id="ARBA00009677"/>
    </source>
</evidence>
<sequence length="451" mass="44388">MSLNSLFSTARQGLLASMAATNATGQNIANVETPGYTRRTVGLRATPATRGGLVIRGLPSAGAGVHIGGFERVRNGVLDAAVRQGRAGTGGAEQGALLLAGLEGQLAPDGGDALLGAVGGFFAAWSDVADAPTDLGTRDALLAAAGHLTQTVRGAAERLDAFGASAAADLRGSIDRTNGLLAEVAGLNVAIRTARSQGADDLDALDRRDQLLDELAGLAPFKVEAQADGTVSLSIGGMMAVQGEDALPLRLALPPAVATPAIRATGSDAPLPLPGIENGALGAGLHVIGMALPTARAGLDALVGSVVSQVNAAHAGGTGLDGSSGLDFFDPTGTTAATFALAPGLSAEAVAAGTGGPGDGSVATLLAGLGDAVGADAARLLADVGTEARRAASSATASAAVTAHAEALRAGVSSVSLDEEMANLIQFQQSYAASARVLETATTLFDTLLAL</sequence>
<dbReference type="AlphaFoldDB" id="A0A271IX63"/>
<dbReference type="GO" id="GO:0005576">
    <property type="term" value="C:extracellular region"/>
    <property type="evidence" value="ECO:0007669"/>
    <property type="project" value="UniProtKB-SubCell"/>
</dbReference>
<dbReference type="GO" id="GO:0005198">
    <property type="term" value="F:structural molecule activity"/>
    <property type="evidence" value="ECO:0007669"/>
    <property type="project" value="InterPro"/>
</dbReference>
<dbReference type="PANTHER" id="PTHR30033:SF2">
    <property type="entry name" value="FLAGELLAR HOOK PROTEIN"/>
    <property type="match status" value="1"/>
</dbReference>
<dbReference type="OrthoDB" id="9802553at2"/>
<protein>
    <recommendedName>
        <fullName evidence="4">Flagellar hook-associated protein 1</fullName>
    </recommendedName>
</protein>
<organism evidence="9 10">
    <name type="scientific">Rubrivirga marina</name>
    <dbReference type="NCBI Taxonomy" id="1196024"/>
    <lineage>
        <taxon>Bacteria</taxon>
        <taxon>Pseudomonadati</taxon>
        <taxon>Rhodothermota</taxon>
        <taxon>Rhodothermia</taxon>
        <taxon>Rhodothermales</taxon>
        <taxon>Rubricoccaceae</taxon>
        <taxon>Rubrivirga</taxon>
    </lineage>
</organism>
<proteinExistence type="inferred from homology"/>
<comment type="similarity">
    <text evidence="3">Belongs to the flagella basal body rod proteins family.</text>
</comment>
<evidence type="ECO:0000256" key="1">
    <source>
        <dbReference type="ARBA" id="ARBA00004365"/>
    </source>
</evidence>